<dbReference type="InterPro" id="IPR036388">
    <property type="entry name" value="WH-like_DNA-bd_sf"/>
</dbReference>
<dbReference type="PANTHER" id="PTHR33164">
    <property type="entry name" value="TRANSCRIPTIONAL REGULATOR, MARR FAMILY"/>
    <property type="match status" value="1"/>
</dbReference>
<keyword evidence="3" id="KW-1185">Reference proteome</keyword>
<comment type="caution">
    <text evidence="2">The sequence shown here is derived from an EMBL/GenBank/DDBJ whole genome shotgun (WGS) entry which is preliminary data.</text>
</comment>
<name>A0ABW1L1I8_9PROT</name>
<evidence type="ECO:0000313" key="3">
    <source>
        <dbReference type="Proteomes" id="UP001596116"/>
    </source>
</evidence>
<dbReference type="RefSeq" id="WP_379882155.1">
    <property type="nucleotide sequence ID" value="NZ_JBHPON010000002.1"/>
</dbReference>
<evidence type="ECO:0000259" key="1">
    <source>
        <dbReference type="PROSITE" id="PS50995"/>
    </source>
</evidence>
<organism evidence="2 3">
    <name type="scientific">Hyphococcus aureus</name>
    <dbReference type="NCBI Taxonomy" id="2666033"/>
    <lineage>
        <taxon>Bacteria</taxon>
        <taxon>Pseudomonadati</taxon>
        <taxon>Pseudomonadota</taxon>
        <taxon>Alphaproteobacteria</taxon>
        <taxon>Parvularculales</taxon>
        <taxon>Parvularculaceae</taxon>
        <taxon>Hyphococcus</taxon>
    </lineage>
</organism>
<dbReference type="EMBL" id="JBHPON010000002">
    <property type="protein sequence ID" value="MFC6036603.1"/>
    <property type="molecule type" value="Genomic_DNA"/>
</dbReference>
<dbReference type="PROSITE" id="PS50995">
    <property type="entry name" value="HTH_MARR_2"/>
    <property type="match status" value="1"/>
</dbReference>
<evidence type="ECO:0000313" key="2">
    <source>
        <dbReference type="EMBL" id="MFC6036603.1"/>
    </source>
</evidence>
<dbReference type="Gene3D" id="1.10.10.10">
    <property type="entry name" value="Winged helix-like DNA-binding domain superfamily/Winged helix DNA-binding domain"/>
    <property type="match status" value="1"/>
</dbReference>
<dbReference type="Proteomes" id="UP001596116">
    <property type="component" value="Unassembled WGS sequence"/>
</dbReference>
<dbReference type="PANTHER" id="PTHR33164:SF95">
    <property type="entry name" value="TRANSCRIPTIONAL REGULATOR"/>
    <property type="match status" value="1"/>
</dbReference>
<accession>A0ABW1L1I8</accession>
<sequence length="162" mass="18854">MTKRNQNKKKTQSGIDQHQDADLDDIGEIDDIVGFHIRLAYTAVYRHFMDTFADLDMTQKQVSVLWLVDDHPGIAQTDLAKRLRMDRATVMAIINRLEGRRLLRRGQSASDGRKQTLKLTPTGHKILIDAKRAVLEHEEWLKRSFTKQEVRTLIDLLRRIHD</sequence>
<feature type="domain" description="HTH marR-type" evidence="1">
    <location>
        <begin position="30"/>
        <end position="162"/>
    </location>
</feature>
<dbReference type="SUPFAM" id="SSF46785">
    <property type="entry name" value="Winged helix' DNA-binding domain"/>
    <property type="match status" value="1"/>
</dbReference>
<gene>
    <name evidence="2" type="ORF">ACFMB1_13680</name>
</gene>
<dbReference type="InterPro" id="IPR000835">
    <property type="entry name" value="HTH_MarR-typ"/>
</dbReference>
<reference evidence="2 3" key="1">
    <citation type="submission" date="2024-09" db="EMBL/GenBank/DDBJ databases">
        <authorList>
            <person name="Zhang Z.-H."/>
        </authorList>
    </citation>
    <scope>NUCLEOTIDE SEQUENCE [LARGE SCALE GENOMIC DNA]</scope>
    <source>
        <strain evidence="2 3">HHTR114</strain>
    </source>
</reference>
<dbReference type="SMART" id="SM00347">
    <property type="entry name" value="HTH_MARR"/>
    <property type="match status" value="1"/>
</dbReference>
<dbReference type="Pfam" id="PF12802">
    <property type="entry name" value="MarR_2"/>
    <property type="match status" value="1"/>
</dbReference>
<proteinExistence type="predicted"/>
<protein>
    <submittedName>
        <fullName evidence="2">MarR family winged helix-turn-helix transcriptional regulator</fullName>
    </submittedName>
</protein>
<dbReference type="PRINTS" id="PR00598">
    <property type="entry name" value="HTHMARR"/>
</dbReference>
<dbReference type="InterPro" id="IPR036390">
    <property type="entry name" value="WH_DNA-bd_sf"/>
</dbReference>
<dbReference type="InterPro" id="IPR039422">
    <property type="entry name" value="MarR/SlyA-like"/>
</dbReference>